<comment type="caution">
    <text evidence="1">The sequence shown here is derived from an EMBL/GenBank/DDBJ whole genome shotgun (WGS) entry which is preliminary data.</text>
</comment>
<sequence length="95" mass="10063">MGKESFSGTVTEENRMYVYHNGTTNDNYVCFHPKAAANRVLVGGTSTSLKCIDPATATINDYGENNCAIPTTGWSAASVSATNANLLCVPEGEIQ</sequence>
<name>A0A645G1Q3_9ZZZZ</name>
<evidence type="ECO:0000313" key="1">
    <source>
        <dbReference type="EMBL" id="MPN19729.1"/>
    </source>
</evidence>
<dbReference type="AlphaFoldDB" id="A0A645G1Q3"/>
<proteinExistence type="predicted"/>
<gene>
    <name evidence="1" type="ORF">SDC9_167101</name>
</gene>
<dbReference type="EMBL" id="VSSQ01067334">
    <property type="protein sequence ID" value="MPN19729.1"/>
    <property type="molecule type" value="Genomic_DNA"/>
</dbReference>
<accession>A0A645G1Q3</accession>
<organism evidence="1">
    <name type="scientific">bioreactor metagenome</name>
    <dbReference type="NCBI Taxonomy" id="1076179"/>
    <lineage>
        <taxon>unclassified sequences</taxon>
        <taxon>metagenomes</taxon>
        <taxon>ecological metagenomes</taxon>
    </lineage>
</organism>
<reference evidence="1" key="1">
    <citation type="submission" date="2019-08" db="EMBL/GenBank/DDBJ databases">
        <authorList>
            <person name="Kucharzyk K."/>
            <person name="Murdoch R.W."/>
            <person name="Higgins S."/>
            <person name="Loffler F."/>
        </authorList>
    </citation>
    <scope>NUCLEOTIDE SEQUENCE</scope>
</reference>
<protein>
    <submittedName>
        <fullName evidence="1">Uncharacterized protein</fullName>
    </submittedName>
</protein>